<evidence type="ECO:0000313" key="1">
    <source>
        <dbReference type="EMBL" id="RAZ92737.1"/>
    </source>
</evidence>
<reference evidence="2" key="1">
    <citation type="submission" date="2018-06" db="EMBL/GenBank/DDBJ databases">
        <authorList>
            <person name="Helene L.C."/>
            <person name="Dall'Agnol R."/>
            <person name="Delamuta J.R."/>
            <person name="Hungria M."/>
        </authorList>
    </citation>
    <scope>NUCLEOTIDE SEQUENCE [LARGE SCALE GENOMIC DNA]</scope>
    <source>
        <strain evidence="2">AC99b</strain>
    </source>
</reference>
<reference evidence="1 2" key="2">
    <citation type="submission" date="2018-07" db="EMBL/GenBank/DDBJ databases">
        <title>Diversity of Mesorhizobium strains in Brazil.</title>
        <authorList>
            <person name="Helene L.C.F."/>
            <person name="Dall'Agnol R."/>
            <person name="Delamuta J.R.M."/>
            <person name="Hungria M."/>
        </authorList>
    </citation>
    <scope>NUCLEOTIDE SEQUENCE [LARGE SCALE GENOMIC DNA]</scope>
    <source>
        <strain evidence="1 2">AC99b</strain>
    </source>
</reference>
<evidence type="ECO:0008006" key="3">
    <source>
        <dbReference type="Google" id="ProtNLM"/>
    </source>
</evidence>
<protein>
    <recommendedName>
        <fullName evidence="3">Propionyl-coenzyme A carboxylase alpha polypeptide</fullName>
    </recommendedName>
</protein>
<organism evidence="1 2">
    <name type="scientific">Mesorhizobium hawassense</name>
    <dbReference type="NCBI Taxonomy" id="1209954"/>
    <lineage>
        <taxon>Bacteria</taxon>
        <taxon>Pseudomonadati</taxon>
        <taxon>Pseudomonadota</taxon>
        <taxon>Alphaproteobacteria</taxon>
        <taxon>Hyphomicrobiales</taxon>
        <taxon>Phyllobacteriaceae</taxon>
        <taxon>Mesorhizobium</taxon>
    </lineage>
</organism>
<dbReference type="EMBL" id="QMBP01000001">
    <property type="protein sequence ID" value="RAZ92737.1"/>
    <property type="molecule type" value="Genomic_DNA"/>
</dbReference>
<evidence type="ECO:0000313" key="2">
    <source>
        <dbReference type="Proteomes" id="UP000251558"/>
    </source>
</evidence>
<comment type="caution">
    <text evidence="1">The sequence shown here is derived from an EMBL/GenBank/DDBJ whole genome shotgun (WGS) entry which is preliminary data.</text>
</comment>
<name>A0A330I6W3_9HYPH</name>
<gene>
    <name evidence="1" type="ORF">DPM33_02360</name>
</gene>
<proteinExistence type="predicted"/>
<dbReference type="AlphaFoldDB" id="A0A330I6W3"/>
<keyword evidence="2" id="KW-1185">Reference proteome</keyword>
<dbReference type="Proteomes" id="UP000251558">
    <property type="component" value="Unassembled WGS sequence"/>
</dbReference>
<accession>A0A330I6W3</accession>
<sequence length="80" mass="8657">MKGSASLKLPISPLVGEMPGRAEGALRIAASQDQGSSPHECGERWLGEAETERGAPYEALSVRFAATSPRLWRGEEPKHR</sequence>